<evidence type="ECO:0000313" key="7">
    <source>
        <dbReference type="EMBL" id="MBD0849345.1"/>
    </source>
</evidence>
<dbReference type="Pfam" id="PF07947">
    <property type="entry name" value="YhhN"/>
    <property type="match status" value="1"/>
</dbReference>
<keyword evidence="4 6" id="KW-1133">Transmembrane helix</keyword>
<feature type="transmembrane region" description="Helical" evidence="6">
    <location>
        <begin position="63"/>
        <end position="80"/>
    </location>
</feature>
<feature type="transmembrane region" description="Helical" evidence="6">
    <location>
        <begin position="86"/>
        <end position="106"/>
    </location>
</feature>
<evidence type="ECO:0000256" key="2">
    <source>
        <dbReference type="ARBA" id="ARBA00007375"/>
    </source>
</evidence>
<dbReference type="PANTHER" id="PTHR31885:SF6">
    <property type="entry name" value="GH04784P"/>
    <property type="match status" value="1"/>
</dbReference>
<evidence type="ECO:0000256" key="4">
    <source>
        <dbReference type="ARBA" id="ARBA00022989"/>
    </source>
</evidence>
<dbReference type="PANTHER" id="PTHR31885">
    <property type="entry name" value="GH04784P"/>
    <property type="match status" value="1"/>
</dbReference>
<evidence type="ECO:0000256" key="6">
    <source>
        <dbReference type="SAM" id="Phobius"/>
    </source>
</evidence>
<accession>A0ABR7V930</accession>
<keyword evidence="3 6" id="KW-0812">Transmembrane</keyword>
<evidence type="ECO:0000256" key="5">
    <source>
        <dbReference type="ARBA" id="ARBA00023136"/>
    </source>
</evidence>
<keyword evidence="5 6" id="KW-0472">Membrane</keyword>
<evidence type="ECO:0000256" key="1">
    <source>
        <dbReference type="ARBA" id="ARBA00004141"/>
    </source>
</evidence>
<dbReference type="EMBL" id="JABTCG010000001">
    <property type="protein sequence ID" value="MBD0849345.1"/>
    <property type="molecule type" value="Genomic_DNA"/>
</dbReference>
<evidence type="ECO:0000313" key="8">
    <source>
        <dbReference type="Proteomes" id="UP000598350"/>
    </source>
</evidence>
<comment type="similarity">
    <text evidence="2">Belongs to the TMEM86 family.</text>
</comment>
<comment type="caution">
    <text evidence="7">The sequence shown here is derived from an EMBL/GenBank/DDBJ whole genome shotgun (WGS) entry which is preliminary data.</text>
</comment>
<name>A0ABR7V930_9FLAO</name>
<evidence type="ECO:0000256" key="3">
    <source>
        <dbReference type="ARBA" id="ARBA00022692"/>
    </source>
</evidence>
<feature type="transmembrane region" description="Helical" evidence="6">
    <location>
        <begin position="142"/>
        <end position="162"/>
    </location>
</feature>
<feature type="transmembrane region" description="Helical" evidence="6">
    <location>
        <begin position="174"/>
        <end position="192"/>
    </location>
</feature>
<feature type="transmembrane region" description="Helical" evidence="6">
    <location>
        <begin position="35"/>
        <end position="51"/>
    </location>
</feature>
<feature type="transmembrane region" description="Helical" evidence="6">
    <location>
        <begin position="9"/>
        <end position="29"/>
    </location>
</feature>
<feature type="transmembrane region" description="Helical" evidence="6">
    <location>
        <begin position="118"/>
        <end position="136"/>
    </location>
</feature>
<feature type="transmembrane region" description="Helical" evidence="6">
    <location>
        <begin position="204"/>
        <end position="222"/>
    </location>
</feature>
<dbReference type="Proteomes" id="UP000598350">
    <property type="component" value="Unassembled WGS sequence"/>
</dbReference>
<gene>
    <name evidence="7" type="ORF">HPE63_01585</name>
</gene>
<comment type="subcellular location">
    <subcellularLocation>
        <location evidence="1">Membrane</location>
        <topology evidence="1">Multi-pass membrane protein</topology>
    </subcellularLocation>
</comment>
<proteinExistence type="inferred from homology"/>
<keyword evidence="8" id="KW-1185">Reference proteome</keyword>
<dbReference type="InterPro" id="IPR012506">
    <property type="entry name" value="TMEM86B-like"/>
</dbReference>
<dbReference type="RefSeq" id="WP_188312474.1">
    <property type="nucleotide sequence ID" value="NZ_JABTCG010000001.1"/>
</dbReference>
<reference evidence="7 8" key="1">
    <citation type="submission" date="2020-05" db="EMBL/GenBank/DDBJ databases">
        <title>The draft genome sequence of Maribacter arenosus CAU 1321.</title>
        <authorList>
            <person name="Mu L."/>
        </authorList>
    </citation>
    <scope>NUCLEOTIDE SEQUENCE [LARGE SCALE GENOMIC DNA]</scope>
    <source>
        <strain evidence="7 8">CAU 1321</strain>
    </source>
</reference>
<protein>
    <submittedName>
        <fullName evidence="7">Lysoplasmalogenase</fullName>
    </submittedName>
</protein>
<organism evidence="7 8">
    <name type="scientific">Maribacter arenosus</name>
    <dbReference type="NCBI Taxonomy" id="1854708"/>
    <lineage>
        <taxon>Bacteria</taxon>
        <taxon>Pseudomonadati</taxon>
        <taxon>Bacteroidota</taxon>
        <taxon>Flavobacteriia</taxon>
        <taxon>Flavobacteriales</taxon>
        <taxon>Flavobacteriaceae</taxon>
        <taxon>Maribacter</taxon>
    </lineage>
</organism>
<sequence length="234" mass="26861">MSKAKRKPAYFLPFFALLVILDLWVGGIGEEGLRHYTKPLILFSLIMYFAINGRTLGKRTYNLTLMALIFSWLGDVFLMYESISSNYFIIGLASFLTAHFLYSIVFFRHRNTPVPSNFWVVFILLLLYGSILFYLLKAQLGALLVPVILYVIMILMMALLAYGRKGKVNQQSYTWVFIGALFFIASDSFLAIDKFLVTVPYGHFLVMVTYAIAQFLITEGILNQDETIYTRKKT</sequence>